<comment type="caution">
    <text evidence="3">The sequence shown here is derived from an EMBL/GenBank/DDBJ whole genome shotgun (WGS) entry which is preliminary data.</text>
</comment>
<evidence type="ECO:0000256" key="1">
    <source>
        <dbReference type="ARBA" id="ARBA00034120"/>
    </source>
</evidence>
<dbReference type="PANTHER" id="PTHR34047">
    <property type="entry name" value="NUCLEAR INTRON MATURASE 1, MITOCHONDRIAL-RELATED"/>
    <property type="match status" value="1"/>
</dbReference>
<dbReference type="InterPro" id="IPR051083">
    <property type="entry name" value="GrpII_Intron_Splice-Mob/Def"/>
</dbReference>
<organism evidence="3 4">
    <name type="scientific">Macellibacteroides fermentans</name>
    <dbReference type="NCBI Taxonomy" id="879969"/>
    <lineage>
        <taxon>Bacteria</taxon>
        <taxon>Pseudomonadati</taxon>
        <taxon>Bacteroidota</taxon>
        <taxon>Bacteroidia</taxon>
        <taxon>Bacteroidales</taxon>
        <taxon>Porphyromonadaceae</taxon>
        <taxon>Macellibacteroides</taxon>
    </lineage>
</organism>
<dbReference type="InterPro" id="IPR043502">
    <property type="entry name" value="DNA/RNA_pol_sf"/>
</dbReference>
<dbReference type="InterPro" id="IPR000477">
    <property type="entry name" value="RT_dom"/>
</dbReference>
<dbReference type="GO" id="GO:0003964">
    <property type="term" value="F:RNA-directed DNA polymerase activity"/>
    <property type="evidence" value="ECO:0007669"/>
    <property type="project" value="UniProtKB-KW"/>
</dbReference>
<evidence type="ECO:0000259" key="2">
    <source>
        <dbReference type="PROSITE" id="PS50878"/>
    </source>
</evidence>
<name>A0A8E1ZVH2_9PORP</name>
<dbReference type="SUPFAM" id="SSF56672">
    <property type="entry name" value="DNA/RNA polymerases"/>
    <property type="match status" value="1"/>
</dbReference>
<dbReference type="InterPro" id="IPR030931">
    <property type="entry name" value="Group_II_RT_mat"/>
</dbReference>
<reference evidence="3 4" key="1">
    <citation type="submission" date="2020-07" db="EMBL/GenBank/DDBJ databases">
        <title>Genomic Encyclopedia of Type Strains, Phase IV (KMG-IV): sequencing the most valuable type-strain genomes for metagenomic binning, comparative biology and taxonomic classification.</title>
        <authorList>
            <person name="Goeker M."/>
        </authorList>
    </citation>
    <scope>NUCLEOTIDE SEQUENCE [LARGE SCALE GENOMIC DNA]</scope>
    <source>
        <strain evidence="3 4">DSM 23697</strain>
    </source>
</reference>
<dbReference type="Proteomes" id="UP000574332">
    <property type="component" value="Unassembled WGS sequence"/>
</dbReference>
<sequence>MKDAKSHEISKFLIMDAFKRVKANHGSAGIDGVSIEQFEKNLKDNLYKIWNRMSSGSYFPPSVKLVEIPKPNGDKRPLGIPTVGDRIAQMAAVMMLEPQIEPCFHEDSYAYRPNRSAHDAIAKARERCWKYNWVLDMDISKFFDSIDHELLIKAVRLHTDCVWVLLYIERWLKVPYELQDGSKIDRDKGVPQGSVIGPVLANLFLHYAFDKWMSRYYPHIPFERYADDTICHCATQSQAEALKVAVQQRFAQCKLMLNDDKTKIVYCKDSRRKGEFDTISFDFLGYTFRPRKAKGRNGINFTGFLPAISNKACNRIREKMRSWKTRKQLFLSLETLAKSINPVLWGWITYYGKFYPTRLKILLDEVNRHLARWVTAKFKRFKGKPYRAYYWLGNISRKESKLFYHWQWGVTPTANKKW</sequence>
<dbReference type="RefSeq" id="WP_179399141.1">
    <property type="nucleotide sequence ID" value="NZ_JACCCY010000002.1"/>
</dbReference>
<dbReference type="InterPro" id="IPR013597">
    <property type="entry name" value="Mat_intron_G2"/>
</dbReference>
<dbReference type="PANTHER" id="PTHR34047:SF3">
    <property type="entry name" value="BLR2052 PROTEIN"/>
    <property type="match status" value="1"/>
</dbReference>
<dbReference type="AlphaFoldDB" id="A0A8E1ZVH2"/>
<comment type="similarity">
    <text evidence="1">Belongs to the bacterial reverse transcriptase family.</text>
</comment>
<dbReference type="Pfam" id="PF08388">
    <property type="entry name" value="GIIM"/>
    <property type="match status" value="1"/>
</dbReference>
<feature type="domain" description="Reverse transcriptase" evidence="2">
    <location>
        <begin position="49"/>
        <end position="288"/>
    </location>
</feature>
<keyword evidence="3" id="KW-0808">Transferase</keyword>
<evidence type="ECO:0000313" key="3">
    <source>
        <dbReference type="EMBL" id="NYI49232.1"/>
    </source>
</evidence>
<gene>
    <name evidence="3" type="ORF">F5613_001310</name>
</gene>
<evidence type="ECO:0000313" key="4">
    <source>
        <dbReference type="Proteomes" id="UP000574332"/>
    </source>
</evidence>
<keyword evidence="4" id="KW-1185">Reference proteome</keyword>
<dbReference type="EC" id="2.7.7.49" evidence="3"/>
<proteinExistence type="inferred from homology"/>
<protein>
    <submittedName>
        <fullName evidence="3">RNA-directed DNA polymerase</fullName>
        <ecNumber evidence="3">2.7.7.49</ecNumber>
    </submittedName>
</protein>
<accession>A0A8E1ZVH2</accession>
<dbReference type="Pfam" id="PF00078">
    <property type="entry name" value="RVT_1"/>
    <property type="match status" value="1"/>
</dbReference>
<keyword evidence="3" id="KW-0695">RNA-directed DNA polymerase</keyword>
<keyword evidence="3" id="KW-0548">Nucleotidyltransferase</keyword>
<dbReference type="CDD" id="cd01651">
    <property type="entry name" value="RT_G2_intron"/>
    <property type="match status" value="1"/>
</dbReference>
<dbReference type="PROSITE" id="PS50878">
    <property type="entry name" value="RT_POL"/>
    <property type="match status" value="1"/>
</dbReference>
<dbReference type="EMBL" id="JACCCY010000002">
    <property type="protein sequence ID" value="NYI49232.1"/>
    <property type="molecule type" value="Genomic_DNA"/>
</dbReference>
<dbReference type="NCBIfam" id="TIGR04416">
    <property type="entry name" value="group_II_RT_mat"/>
    <property type="match status" value="1"/>
</dbReference>